<feature type="compositionally biased region" description="Polar residues" evidence="1">
    <location>
        <begin position="7"/>
        <end position="17"/>
    </location>
</feature>
<protein>
    <submittedName>
        <fullName evidence="2">Uncharacterized protein</fullName>
    </submittedName>
</protein>
<gene>
    <name evidence="2" type="ORF">SAMN04487946_11172</name>
</gene>
<dbReference type="OrthoDB" id="305132at2157"/>
<keyword evidence="3" id="KW-1185">Reference proteome</keyword>
<dbReference type="EMBL" id="FNPB01000011">
    <property type="protein sequence ID" value="SDY32765.1"/>
    <property type="molecule type" value="Genomic_DNA"/>
</dbReference>
<dbReference type="RefSeq" id="WP_089768574.1">
    <property type="nucleotide sequence ID" value="NZ_FNPB01000011.1"/>
</dbReference>
<accession>A0A1H3IZI7</accession>
<dbReference type="Proteomes" id="UP000199170">
    <property type="component" value="Unassembled WGS sequence"/>
</dbReference>
<evidence type="ECO:0000313" key="3">
    <source>
        <dbReference type="Proteomes" id="UP000199170"/>
    </source>
</evidence>
<organism evidence="2 3">
    <name type="scientific">Halobellus clavatus</name>
    <dbReference type="NCBI Taxonomy" id="660517"/>
    <lineage>
        <taxon>Archaea</taxon>
        <taxon>Methanobacteriati</taxon>
        <taxon>Methanobacteriota</taxon>
        <taxon>Stenosarchaea group</taxon>
        <taxon>Halobacteria</taxon>
        <taxon>Halobacteriales</taxon>
        <taxon>Haloferacaceae</taxon>
        <taxon>Halobellus</taxon>
    </lineage>
</organism>
<sequence>MTDNRDGQSPNQHSDNSVLADEEYDPLAEYKPYAVTSPSSNGIAHHVHTSRRPDWKPGQPCPHCGSRLIVSSFIGTEIARHRGGKVTRLGGGDRLGAVEYQCADCETVLYKDAAFDLWTTLHLD</sequence>
<feature type="region of interest" description="Disordered" evidence="1">
    <location>
        <begin position="35"/>
        <end position="59"/>
    </location>
</feature>
<reference evidence="3" key="1">
    <citation type="submission" date="2016-10" db="EMBL/GenBank/DDBJ databases">
        <authorList>
            <person name="Varghese N."/>
            <person name="Submissions S."/>
        </authorList>
    </citation>
    <scope>NUCLEOTIDE SEQUENCE [LARGE SCALE GENOMIC DNA]</scope>
    <source>
        <strain evidence="3">CGMCC 1.10118</strain>
    </source>
</reference>
<dbReference type="AlphaFoldDB" id="A0A1H3IZI7"/>
<name>A0A1H3IZI7_9EURY</name>
<feature type="region of interest" description="Disordered" evidence="1">
    <location>
        <begin position="1"/>
        <end position="22"/>
    </location>
</feature>
<dbReference type="GeneID" id="73607571"/>
<proteinExistence type="predicted"/>
<evidence type="ECO:0000256" key="1">
    <source>
        <dbReference type="SAM" id="MobiDB-lite"/>
    </source>
</evidence>
<dbReference type="STRING" id="660517.SAMN04487946_11172"/>
<evidence type="ECO:0000313" key="2">
    <source>
        <dbReference type="EMBL" id="SDY32765.1"/>
    </source>
</evidence>